<evidence type="ECO:0000259" key="7">
    <source>
        <dbReference type="PROSITE" id="PS50850"/>
    </source>
</evidence>
<feature type="transmembrane region" description="Helical" evidence="6">
    <location>
        <begin position="44"/>
        <end position="64"/>
    </location>
</feature>
<proteinExistence type="predicted"/>
<dbReference type="CDD" id="cd06173">
    <property type="entry name" value="MFS_MefA_like"/>
    <property type="match status" value="1"/>
</dbReference>
<dbReference type="InterPro" id="IPR011701">
    <property type="entry name" value="MFS"/>
</dbReference>
<dbReference type="Gene3D" id="1.20.1250.20">
    <property type="entry name" value="MFS general substrate transporter like domains"/>
    <property type="match status" value="1"/>
</dbReference>
<feature type="transmembrane region" description="Helical" evidence="6">
    <location>
        <begin position="212"/>
        <end position="232"/>
    </location>
</feature>
<name>A0ABU4V149_9PSEU</name>
<reference evidence="8 9" key="1">
    <citation type="submission" date="2023-11" db="EMBL/GenBank/DDBJ databases">
        <title>Lentzea sokolovensis, sp. nov., Lentzea kristufkii, sp. nov., and Lentzea miocenensis, sp. nov., rare actinobacteria from Sokolov Coal Basin, Miocene lacustrine sediment, Czech Republic.</title>
        <authorList>
            <person name="Lara A."/>
            <person name="Kotroba L."/>
            <person name="Nouioui I."/>
            <person name="Neumann-Schaal M."/>
            <person name="Mast Y."/>
            <person name="Chronakova A."/>
        </authorList>
    </citation>
    <scope>NUCLEOTIDE SEQUENCE [LARGE SCALE GENOMIC DNA]</scope>
    <source>
        <strain evidence="8 9">BCCO 10_0061</strain>
    </source>
</reference>
<feature type="transmembrane region" description="Helical" evidence="6">
    <location>
        <begin position="12"/>
        <end position="38"/>
    </location>
</feature>
<feature type="transmembrane region" description="Helical" evidence="6">
    <location>
        <begin position="337"/>
        <end position="361"/>
    </location>
</feature>
<keyword evidence="4 6" id="KW-1133">Transmembrane helix</keyword>
<reference evidence="8 9" key="2">
    <citation type="submission" date="2023-11" db="EMBL/GenBank/DDBJ databases">
        <authorList>
            <person name="Lara A.C."/>
            <person name="Chronakova A."/>
        </authorList>
    </citation>
    <scope>NUCLEOTIDE SEQUENCE [LARGE SCALE GENOMIC DNA]</scope>
    <source>
        <strain evidence="8 9">BCCO 10_0061</strain>
    </source>
</reference>
<feature type="transmembrane region" description="Helical" evidence="6">
    <location>
        <begin position="167"/>
        <end position="184"/>
    </location>
</feature>
<gene>
    <name evidence="8" type="ORF">SK854_25525</name>
</gene>
<feature type="transmembrane region" description="Helical" evidence="6">
    <location>
        <begin position="299"/>
        <end position="325"/>
    </location>
</feature>
<dbReference type="RefSeq" id="WP_319977866.1">
    <property type="nucleotide sequence ID" value="NZ_JAXAVU010000010.1"/>
</dbReference>
<evidence type="ECO:0000256" key="5">
    <source>
        <dbReference type="ARBA" id="ARBA00023136"/>
    </source>
</evidence>
<dbReference type="PANTHER" id="PTHR23513:SF6">
    <property type="entry name" value="MAJOR FACILITATOR SUPERFAMILY ASSOCIATED DOMAIN-CONTAINING PROTEIN"/>
    <property type="match status" value="1"/>
</dbReference>
<protein>
    <submittedName>
        <fullName evidence="8">MFS transporter</fullName>
    </submittedName>
</protein>
<dbReference type="PROSITE" id="PS50850">
    <property type="entry name" value="MFS"/>
    <property type="match status" value="1"/>
</dbReference>
<dbReference type="InterPro" id="IPR036259">
    <property type="entry name" value="MFS_trans_sf"/>
</dbReference>
<dbReference type="SUPFAM" id="SSF103473">
    <property type="entry name" value="MFS general substrate transporter"/>
    <property type="match status" value="1"/>
</dbReference>
<keyword evidence="5 6" id="KW-0472">Membrane</keyword>
<feature type="domain" description="Major facilitator superfamily (MFS) profile" evidence="7">
    <location>
        <begin position="1"/>
        <end position="189"/>
    </location>
</feature>
<keyword evidence="3 6" id="KW-0812">Transmembrane</keyword>
<dbReference type="InterPro" id="IPR020846">
    <property type="entry name" value="MFS_dom"/>
</dbReference>
<comment type="caution">
    <text evidence="8">The sequence shown here is derived from an EMBL/GenBank/DDBJ whole genome shotgun (WGS) entry which is preliminary data.</text>
</comment>
<dbReference type="EMBL" id="JAXAVU010000010">
    <property type="protein sequence ID" value="MDX8145496.1"/>
    <property type="molecule type" value="Genomic_DNA"/>
</dbReference>
<comment type="subcellular location">
    <subcellularLocation>
        <location evidence="1">Cell membrane</location>
        <topology evidence="1">Multi-pass membrane protein</topology>
    </subcellularLocation>
</comment>
<feature type="transmembrane region" description="Helical" evidence="6">
    <location>
        <begin position="76"/>
        <end position="94"/>
    </location>
</feature>
<organism evidence="8 9">
    <name type="scientific">Lentzea sokolovensis</name>
    <dbReference type="NCBI Taxonomy" id="3095429"/>
    <lineage>
        <taxon>Bacteria</taxon>
        <taxon>Bacillati</taxon>
        <taxon>Actinomycetota</taxon>
        <taxon>Actinomycetes</taxon>
        <taxon>Pseudonocardiales</taxon>
        <taxon>Pseudonocardiaceae</taxon>
        <taxon>Lentzea</taxon>
    </lineage>
</organism>
<keyword evidence="9" id="KW-1185">Reference proteome</keyword>
<dbReference type="Pfam" id="PF07690">
    <property type="entry name" value="MFS_1"/>
    <property type="match status" value="1"/>
</dbReference>
<evidence type="ECO:0000313" key="9">
    <source>
        <dbReference type="Proteomes" id="UP001285352"/>
    </source>
</evidence>
<keyword evidence="2" id="KW-1003">Cell membrane</keyword>
<feature type="transmembrane region" description="Helical" evidence="6">
    <location>
        <begin position="247"/>
        <end position="263"/>
    </location>
</feature>
<dbReference type="PANTHER" id="PTHR23513">
    <property type="entry name" value="INTEGRAL MEMBRANE EFFLUX PROTEIN-RELATED"/>
    <property type="match status" value="1"/>
</dbReference>
<sequence>MEAPVVVRARRDLTLTAAGAAVSEFGNALSLLVLVFWATPISPLLVAAILIAELLPFVLGAPLAGVLVDRFPNRRLLIIALVFQGIAISAIAPLMGQPLFVVALVLLSGCGRAVAQPCISALVPHIAGEEQATRGYAWLSTGRSLGSMAGVTGGALLAGIFGHPAALLIDGGTFLAYAALLAFVRSERRPSAAHEARPSALAGIRHVRRDPVLFTAVIGLSFCVGAVVVVNVADPAFVRYVLHGDEFVLGAMQACWMTGILVGNRIAARLETVSWVAYAIAVAAVTTGVGVLIPATFPFLVTAGIGWLIGGVSNGVHNVALNAVVRLRTPDEMRGRAFAAVGSMVIGANLAGTAAAGGLLLVIGPRAVFALGGTGALLAGVACLVFVRRALKREKSPAEAELFPN</sequence>
<evidence type="ECO:0000256" key="1">
    <source>
        <dbReference type="ARBA" id="ARBA00004651"/>
    </source>
</evidence>
<evidence type="ECO:0000256" key="3">
    <source>
        <dbReference type="ARBA" id="ARBA00022692"/>
    </source>
</evidence>
<evidence type="ECO:0000256" key="6">
    <source>
        <dbReference type="SAM" id="Phobius"/>
    </source>
</evidence>
<feature type="transmembrane region" description="Helical" evidence="6">
    <location>
        <begin position="367"/>
        <end position="387"/>
    </location>
</feature>
<evidence type="ECO:0000256" key="2">
    <source>
        <dbReference type="ARBA" id="ARBA00022475"/>
    </source>
</evidence>
<evidence type="ECO:0000256" key="4">
    <source>
        <dbReference type="ARBA" id="ARBA00022989"/>
    </source>
</evidence>
<dbReference type="Proteomes" id="UP001285352">
    <property type="component" value="Unassembled WGS sequence"/>
</dbReference>
<accession>A0ABU4V149</accession>
<feature type="transmembrane region" description="Helical" evidence="6">
    <location>
        <begin position="275"/>
        <end position="293"/>
    </location>
</feature>
<evidence type="ECO:0000313" key="8">
    <source>
        <dbReference type="EMBL" id="MDX8145496.1"/>
    </source>
</evidence>